<dbReference type="PANTHER" id="PTHR12064:SF94">
    <property type="entry name" value="UNEXTENDED PROTEIN"/>
    <property type="match status" value="1"/>
</dbReference>
<name>A0A381UBG6_9ZZZZ</name>
<proteinExistence type="predicted"/>
<reference evidence="3" key="1">
    <citation type="submission" date="2018-05" db="EMBL/GenBank/DDBJ databases">
        <authorList>
            <person name="Lanie J.A."/>
            <person name="Ng W.-L."/>
            <person name="Kazmierczak K.M."/>
            <person name="Andrzejewski T.M."/>
            <person name="Davidsen T.M."/>
            <person name="Wayne K.J."/>
            <person name="Tettelin H."/>
            <person name="Glass J.I."/>
            <person name="Rusch D."/>
            <person name="Podicherti R."/>
            <person name="Tsui H.-C.T."/>
            <person name="Winkler M.E."/>
        </authorList>
    </citation>
    <scope>NUCLEOTIDE SEQUENCE</scope>
</reference>
<feature type="transmembrane region" description="Helical" evidence="1">
    <location>
        <begin position="77"/>
        <end position="96"/>
    </location>
</feature>
<feature type="domain" description="CNNM transmembrane" evidence="2">
    <location>
        <begin position="1"/>
        <end position="170"/>
    </location>
</feature>
<evidence type="ECO:0000256" key="1">
    <source>
        <dbReference type="SAM" id="Phobius"/>
    </source>
</evidence>
<dbReference type="AlphaFoldDB" id="A0A381UBG6"/>
<evidence type="ECO:0000259" key="2">
    <source>
        <dbReference type="PROSITE" id="PS51846"/>
    </source>
</evidence>
<sequence length="340" mass="38283">MVGIFFCLTQSAVFSGLTLGLFGLSRLKLEIEVESGNQAAAAVLELRRDANLLLTTLLWGNVSINVLLTLLTDSVLSGLWAFFFSSVCITLFGEILPQAYFSRNALRMGILLAPVITFYRFILYPVSKPSALLLDRWLGKEGVLYFKEEDIRIMLQKHMESRDSDIGRMEGTGALNFLSIDDLPIGDEGEIVDPVSIIPLETEFDLPVFPVFERTPEDPFLLQIQESGKKWVILTSVDGYPRLVLNADLFLRDALFGKEPFRPYSYCHRPIVVSDAVTPLGEVIQKLRVHPEHSEDDVIDNDLILCWDKEKRIITGADLLGRLLRGIAGRRPQFIIPQKK</sequence>
<evidence type="ECO:0000313" key="3">
    <source>
        <dbReference type="EMBL" id="SVA25479.1"/>
    </source>
</evidence>
<dbReference type="InterPro" id="IPR002550">
    <property type="entry name" value="CNNM"/>
</dbReference>
<feature type="transmembrane region" description="Helical" evidence="1">
    <location>
        <begin position="12"/>
        <end position="29"/>
    </location>
</feature>
<accession>A0A381UBG6</accession>
<keyword evidence="1" id="KW-0472">Membrane</keyword>
<keyword evidence="1" id="KW-0812">Transmembrane</keyword>
<dbReference type="GO" id="GO:0010960">
    <property type="term" value="P:magnesium ion homeostasis"/>
    <property type="evidence" value="ECO:0007669"/>
    <property type="project" value="InterPro"/>
</dbReference>
<organism evidence="3">
    <name type="scientific">marine metagenome</name>
    <dbReference type="NCBI Taxonomy" id="408172"/>
    <lineage>
        <taxon>unclassified sequences</taxon>
        <taxon>metagenomes</taxon>
        <taxon>ecological metagenomes</taxon>
    </lineage>
</organism>
<keyword evidence="1" id="KW-1133">Transmembrane helix</keyword>
<dbReference type="PROSITE" id="PS51846">
    <property type="entry name" value="CNNM"/>
    <property type="match status" value="1"/>
</dbReference>
<dbReference type="PANTHER" id="PTHR12064">
    <property type="entry name" value="METAL TRANSPORTER CNNM"/>
    <property type="match status" value="1"/>
</dbReference>
<dbReference type="InterPro" id="IPR045095">
    <property type="entry name" value="ACDP"/>
</dbReference>
<feature type="transmembrane region" description="Helical" evidence="1">
    <location>
        <begin position="50"/>
        <end position="71"/>
    </location>
</feature>
<dbReference type="EMBL" id="UINC01006099">
    <property type="protein sequence ID" value="SVA25479.1"/>
    <property type="molecule type" value="Genomic_DNA"/>
</dbReference>
<protein>
    <recommendedName>
        <fullName evidence="2">CNNM transmembrane domain-containing protein</fullName>
    </recommendedName>
</protein>
<dbReference type="Pfam" id="PF01595">
    <property type="entry name" value="CNNM"/>
    <property type="match status" value="1"/>
</dbReference>
<gene>
    <name evidence="3" type="ORF">METZ01_LOCUS78333</name>
</gene>